<name>A0ABP4E8A3_9ACTN</name>
<organism evidence="5 6">
    <name type="scientific">Nocardioides dubius</name>
    <dbReference type="NCBI Taxonomy" id="317019"/>
    <lineage>
        <taxon>Bacteria</taxon>
        <taxon>Bacillati</taxon>
        <taxon>Actinomycetota</taxon>
        <taxon>Actinomycetes</taxon>
        <taxon>Propionibacteriales</taxon>
        <taxon>Nocardioidaceae</taxon>
        <taxon>Nocardioides</taxon>
    </lineage>
</organism>
<dbReference type="SUPFAM" id="SSF46689">
    <property type="entry name" value="Homeodomain-like"/>
    <property type="match status" value="1"/>
</dbReference>
<evidence type="ECO:0000313" key="6">
    <source>
        <dbReference type="Proteomes" id="UP001501581"/>
    </source>
</evidence>
<keyword evidence="3" id="KW-0804">Transcription</keyword>
<dbReference type="PANTHER" id="PTHR43280:SF32">
    <property type="entry name" value="TRANSCRIPTIONAL REGULATORY PROTEIN"/>
    <property type="match status" value="1"/>
</dbReference>
<evidence type="ECO:0000256" key="1">
    <source>
        <dbReference type="ARBA" id="ARBA00023015"/>
    </source>
</evidence>
<dbReference type="Proteomes" id="UP001501581">
    <property type="component" value="Unassembled WGS sequence"/>
</dbReference>
<dbReference type="Gene3D" id="2.60.120.10">
    <property type="entry name" value="Jelly Rolls"/>
    <property type="match status" value="1"/>
</dbReference>
<reference evidence="6" key="1">
    <citation type="journal article" date="2019" name="Int. J. Syst. Evol. Microbiol.">
        <title>The Global Catalogue of Microorganisms (GCM) 10K type strain sequencing project: providing services to taxonomists for standard genome sequencing and annotation.</title>
        <authorList>
            <consortium name="The Broad Institute Genomics Platform"/>
            <consortium name="The Broad Institute Genome Sequencing Center for Infectious Disease"/>
            <person name="Wu L."/>
            <person name="Ma J."/>
        </authorList>
    </citation>
    <scope>NUCLEOTIDE SEQUENCE [LARGE SCALE GENOMIC DNA]</scope>
    <source>
        <strain evidence="6">JCM 13008</strain>
    </source>
</reference>
<dbReference type="InterPro" id="IPR009057">
    <property type="entry name" value="Homeodomain-like_sf"/>
</dbReference>
<dbReference type="SUPFAM" id="SSF51182">
    <property type="entry name" value="RmlC-like cupins"/>
    <property type="match status" value="1"/>
</dbReference>
<accession>A0ABP4E8A3</accession>
<proteinExistence type="predicted"/>
<dbReference type="EMBL" id="BAAALG010000002">
    <property type="protein sequence ID" value="GAA1092197.1"/>
    <property type="molecule type" value="Genomic_DNA"/>
</dbReference>
<keyword evidence="6" id="KW-1185">Reference proteome</keyword>
<dbReference type="InterPro" id="IPR011051">
    <property type="entry name" value="RmlC_Cupin_sf"/>
</dbReference>
<dbReference type="InterPro" id="IPR003313">
    <property type="entry name" value="AraC-bd"/>
</dbReference>
<gene>
    <name evidence="5" type="ORF">GCM10009668_03950</name>
</gene>
<dbReference type="PANTHER" id="PTHR43280">
    <property type="entry name" value="ARAC-FAMILY TRANSCRIPTIONAL REGULATOR"/>
    <property type="match status" value="1"/>
</dbReference>
<sequence length="291" mass="32020">MANERQNGIRPVHYTPPEGVSGTVEALSVRELLARAGPAEFTGTQRLSFDVLIRVTEGVATHTVDFTEYALQPGDVLWMRTGQVHQWGDLTAYDATVVMFITDAVFASTHEALRSTVAAGRNHWAASALAPTGLERAFRHVVDLASNPVLRPDLRDLATRHALAATLVELAATEPGGELPQAVPPDAFVWFRELIESDFHQTRQVAAYAERLGYSSRTLNRLAHEWTGLSAKELIDERVVLEAKRALVHTDLPVAAIAEELGFDDPSNFSSYFTHRAGITPGRFREQCPRG</sequence>
<dbReference type="Pfam" id="PF02311">
    <property type="entry name" value="AraC_binding"/>
    <property type="match status" value="1"/>
</dbReference>
<dbReference type="RefSeq" id="WP_343990811.1">
    <property type="nucleotide sequence ID" value="NZ_BAAALG010000002.1"/>
</dbReference>
<dbReference type="Gene3D" id="1.10.10.60">
    <property type="entry name" value="Homeodomain-like"/>
    <property type="match status" value="1"/>
</dbReference>
<keyword evidence="1" id="KW-0805">Transcription regulation</keyword>
<protein>
    <submittedName>
        <fullName evidence="5">Helix-turn-helix domain-containing protein</fullName>
    </submittedName>
</protein>
<evidence type="ECO:0000259" key="4">
    <source>
        <dbReference type="PROSITE" id="PS01124"/>
    </source>
</evidence>
<dbReference type="PROSITE" id="PS01124">
    <property type="entry name" value="HTH_ARAC_FAMILY_2"/>
    <property type="match status" value="1"/>
</dbReference>
<evidence type="ECO:0000256" key="3">
    <source>
        <dbReference type="ARBA" id="ARBA00023163"/>
    </source>
</evidence>
<dbReference type="InterPro" id="IPR014710">
    <property type="entry name" value="RmlC-like_jellyroll"/>
</dbReference>
<evidence type="ECO:0000313" key="5">
    <source>
        <dbReference type="EMBL" id="GAA1092197.1"/>
    </source>
</evidence>
<comment type="caution">
    <text evidence="5">The sequence shown here is derived from an EMBL/GenBank/DDBJ whole genome shotgun (WGS) entry which is preliminary data.</text>
</comment>
<dbReference type="Pfam" id="PF12833">
    <property type="entry name" value="HTH_18"/>
    <property type="match status" value="1"/>
</dbReference>
<evidence type="ECO:0000256" key="2">
    <source>
        <dbReference type="ARBA" id="ARBA00023125"/>
    </source>
</evidence>
<dbReference type="InterPro" id="IPR018060">
    <property type="entry name" value="HTH_AraC"/>
</dbReference>
<keyword evidence="2" id="KW-0238">DNA-binding</keyword>
<feature type="domain" description="HTH araC/xylS-type" evidence="4">
    <location>
        <begin position="189"/>
        <end position="287"/>
    </location>
</feature>
<dbReference type="SMART" id="SM00342">
    <property type="entry name" value="HTH_ARAC"/>
    <property type="match status" value="1"/>
</dbReference>